<proteinExistence type="inferred from homology"/>
<dbReference type="AlphaFoldDB" id="A0AA38XH60"/>
<feature type="domain" description="Amidohydrolase-related" evidence="4">
    <location>
        <begin position="74"/>
        <end position="330"/>
    </location>
</feature>
<dbReference type="PANTHER" id="PTHR21240:SF30">
    <property type="entry name" value="AMIDOHYDROLASE-RELATED DOMAIN-CONTAINING PROTEIN-RELATED"/>
    <property type="match status" value="1"/>
</dbReference>
<evidence type="ECO:0000313" key="6">
    <source>
        <dbReference type="Proteomes" id="UP001172673"/>
    </source>
</evidence>
<dbReference type="GO" id="GO:0019748">
    <property type="term" value="P:secondary metabolic process"/>
    <property type="evidence" value="ECO:0007669"/>
    <property type="project" value="TreeGrafter"/>
</dbReference>
<keyword evidence="6" id="KW-1185">Reference proteome</keyword>
<comment type="similarity">
    <text evidence="3">Belongs to the metallo-dependent hydrolases superfamily.</text>
</comment>
<dbReference type="GO" id="GO:0005829">
    <property type="term" value="C:cytosol"/>
    <property type="evidence" value="ECO:0007669"/>
    <property type="project" value="TreeGrafter"/>
</dbReference>
<sequence length="340" mass="39144">MAFPYPTITLEEHWLSPSVVEFYATRSRPDPYQETELLKSRRQNLVEFGDIRLKSMRDNQVTLQVVSHAANALALDLETCVQVNDQLAKSFAIAPESFTGFATLPMIDPNAASEELRRCINDLKFVGALIDNNCEGRFYDDPFFWPVFETAQELDVPIYIHPSYNEQTKPLLHDGNYPEAIAQTLGMYVWGWHSENALHILRLFAAGVFDKFPRLKVIIGHMGEMLPFQLDRIIRVAENQWPMAGVKIERGLRKVWDENIWITTSGMFALAPMATVLRQCKHDRILYSVDYPFTKNEWGLQFLKDLRDDDMITDDVLQGIAYKNAEKLLKVKARPLTDEK</sequence>
<dbReference type="GO" id="GO:0016787">
    <property type="term" value="F:hydrolase activity"/>
    <property type="evidence" value="ECO:0007669"/>
    <property type="project" value="InterPro"/>
</dbReference>
<dbReference type="InterPro" id="IPR006680">
    <property type="entry name" value="Amidohydro-rel"/>
</dbReference>
<evidence type="ECO:0000259" key="4">
    <source>
        <dbReference type="Pfam" id="PF04909"/>
    </source>
</evidence>
<dbReference type="SUPFAM" id="SSF51556">
    <property type="entry name" value="Metallo-dependent hydrolases"/>
    <property type="match status" value="1"/>
</dbReference>
<dbReference type="Gene3D" id="3.20.20.140">
    <property type="entry name" value="Metal-dependent hydrolases"/>
    <property type="match status" value="1"/>
</dbReference>
<evidence type="ECO:0000256" key="1">
    <source>
        <dbReference type="ARBA" id="ARBA00022793"/>
    </source>
</evidence>
<comment type="caution">
    <text evidence="5">The sequence shown here is derived from an EMBL/GenBank/DDBJ whole genome shotgun (WGS) entry which is preliminary data.</text>
</comment>
<protein>
    <recommendedName>
        <fullName evidence="4">Amidohydrolase-related domain-containing protein</fullName>
    </recommendedName>
</protein>
<name>A0AA38XH60_9EURO</name>
<evidence type="ECO:0000313" key="5">
    <source>
        <dbReference type="EMBL" id="KAJ9613286.1"/>
    </source>
</evidence>
<keyword evidence="2 3" id="KW-0456">Lyase</keyword>
<organism evidence="5 6">
    <name type="scientific">Cladophialophora chaetospira</name>
    <dbReference type="NCBI Taxonomy" id="386627"/>
    <lineage>
        <taxon>Eukaryota</taxon>
        <taxon>Fungi</taxon>
        <taxon>Dikarya</taxon>
        <taxon>Ascomycota</taxon>
        <taxon>Pezizomycotina</taxon>
        <taxon>Eurotiomycetes</taxon>
        <taxon>Chaetothyriomycetidae</taxon>
        <taxon>Chaetothyriales</taxon>
        <taxon>Herpotrichiellaceae</taxon>
        <taxon>Cladophialophora</taxon>
    </lineage>
</organism>
<dbReference type="InterPro" id="IPR032466">
    <property type="entry name" value="Metal_Hydrolase"/>
</dbReference>
<dbReference type="EMBL" id="JAPDRK010000004">
    <property type="protein sequence ID" value="KAJ9613286.1"/>
    <property type="molecule type" value="Genomic_DNA"/>
</dbReference>
<dbReference type="Pfam" id="PF04909">
    <property type="entry name" value="Amidohydro_2"/>
    <property type="match status" value="1"/>
</dbReference>
<reference evidence="5" key="1">
    <citation type="submission" date="2022-10" db="EMBL/GenBank/DDBJ databases">
        <title>Culturing micro-colonial fungi from biological soil crusts in the Mojave desert and describing Neophaeococcomyces mojavensis, and introducing the new genera and species Taxawa tesnikishii.</title>
        <authorList>
            <person name="Kurbessoian T."/>
            <person name="Stajich J.E."/>
        </authorList>
    </citation>
    <scope>NUCLEOTIDE SEQUENCE</scope>
    <source>
        <strain evidence="5">TK_41</strain>
    </source>
</reference>
<keyword evidence="1 3" id="KW-0210">Decarboxylase</keyword>
<dbReference type="PANTHER" id="PTHR21240">
    <property type="entry name" value="2-AMINO-3-CARBOXYLMUCONATE-6-SEMIALDEHYDE DECARBOXYLASE"/>
    <property type="match status" value="1"/>
</dbReference>
<accession>A0AA38XH60</accession>
<gene>
    <name evidence="5" type="ORF">H2200_003228</name>
</gene>
<dbReference type="Proteomes" id="UP001172673">
    <property type="component" value="Unassembled WGS sequence"/>
</dbReference>
<dbReference type="GO" id="GO:0016831">
    <property type="term" value="F:carboxy-lyase activity"/>
    <property type="evidence" value="ECO:0007669"/>
    <property type="project" value="UniProtKB-KW"/>
</dbReference>
<dbReference type="InterPro" id="IPR032465">
    <property type="entry name" value="ACMSD"/>
</dbReference>
<evidence type="ECO:0000256" key="3">
    <source>
        <dbReference type="RuleBase" id="RU366045"/>
    </source>
</evidence>
<evidence type="ECO:0000256" key="2">
    <source>
        <dbReference type="ARBA" id="ARBA00023239"/>
    </source>
</evidence>